<dbReference type="Pfam" id="PF06980">
    <property type="entry name" value="DUF1302"/>
    <property type="match status" value="1"/>
</dbReference>
<evidence type="ECO:0000313" key="2">
    <source>
        <dbReference type="EMBL" id="QGZ56873.1"/>
    </source>
</evidence>
<keyword evidence="3" id="KW-1185">Reference proteome</keyword>
<accession>A0A7Z2JAL3</accession>
<feature type="chain" id="PRO_5030821384" evidence="1">
    <location>
        <begin position="24"/>
        <end position="605"/>
    </location>
</feature>
<feature type="signal peptide" evidence="1">
    <location>
        <begin position="1"/>
        <end position="23"/>
    </location>
</feature>
<dbReference type="Proteomes" id="UP000434209">
    <property type="component" value="Chromosome 2"/>
</dbReference>
<organism evidence="2 3">
    <name type="scientific">Paraburkholderia acidiphila</name>
    <dbReference type="NCBI Taxonomy" id="2571747"/>
    <lineage>
        <taxon>Bacteria</taxon>
        <taxon>Pseudomonadati</taxon>
        <taxon>Pseudomonadota</taxon>
        <taxon>Betaproteobacteria</taxon>
        <taxon>Burkholderiales</taxon>
        <taxon>Burkholderiaceae</taxon>
        <taxon>Paraburkholderia</taxon>
    </lineage>
</organism>
<evidence type="ECO:0000313" key="3">
    <source>
        <dbReference type="Proteomes" id="UP000434209"/>
    </source>
</evidence>
<dbReference type="PROSITE" id="PS51257">
    <property type="entry name" value="PROKAR_LIPOPROTEIN"/>
    <property type="match status" value="1"/>
</dbReference>
<dbReference type="AlphaFoldDB" id="A0A7Z2JAL3"/>
<keyword evidence="1" id="KW-0732">Signal</keyword>
<sequence>MKVRTISTAVVAALSSACSGAYAYDFSTGLNDLTGSWVTNLTAGGGLRTKNPSCSLTGDPNMYGCGAAANTAQWSGGDDGNLNYRKGQFFSTYISATSELLMTMPSEGLKFMVRGTGMYDFLAGDTNRTPLSSAAASQVVYNTELLDLWAEKDFTIGENSAHIRVGNQVLNWGESIFASGGINTTNSLDIQKLVTPGSQLKTALIPAPMISIASGLPYGFSTEAYYQLQWNSNRLPPVGTYWSVADVLGRGSGNATVNTKNFNLGGLDAGSIAGPAAGNSATLEGINSGLLAGSYAGAPYFSQGVPFSTVLPNKADPQFGIRFAYRPSNLDVNFGFYYENYTDKYPVVQTLANGSAQFLYLKNRQLFGVSANFQLGDWAIAQELSYRPRDAVSLTGCFGAGGPLDANTNSVSGACNDWVDKKKFQYDINGVLSMTPSEYPFLRWLKASGATLTAELTWIYYPGLSSQGVTRDVNGQLVTQAPAAGYYTWLNNNSGLGYPIIAATGTSSSVGATVDFNVTWDGTLLPGWQVTPGVTLTDALYGYTPSLSANYLQGAKSANLYLLLNRNPATWSLGLNYTAFWGGHQTVGQAYADRNFVGFFATRTF</sequence>
<dbReference type="EMBL" id="CP046910">
    <property type="protein sequence ID" value="QGZ56873.1"/>
    <property type="molecule type" value="Genomic_DNA"/>
</dbReference>
<dbReference type="KEGG" id="pacp:FAZ97_18125"/>
<gene>
    <name evidence="2" type="ORF">FAZ97_18125</name>
</gene>
<protein>
    <submittedName>
        <fullName evidence="2">DUF1302 family protein</fullName>
    </submittedName>
</protein>
<proteinExistence type="predicted"/>
<dbReference type="InterPro" id="IPR010727">
    <property type="entry name" value="DUF1302"/>
</dbReference>
<name>A0A7Z2JAL3_9BURK</name>
<reference evidence="2 3" key="1">
    <citation type="submission" date="2019-12" db="EMBL/GenBank/DDBJ databases">
        <title>Paraburkholderia acidiphila 7Q-K02 sp. nov and Paraburkholderia acidisoli DHF22 sp. nov., two strains isolated from forest soil.</title>
        <authorList>
            <person name="Gao Z."/>
            <person name="Qiu L."/>
        </authorList>
    </citation>
    <scope>NUCLEOTIDE SEQUENCE [LARGE SCALE GENOMIC DNA]</scope>
    <source>
        <strain evidence="2 3">7Q-K02</strain>
    </source>
</reference>
<evidence type="ECO:0000256" key="1">
    <source>
        <dbReference type="SAM" id="SignalP"/>
    </source>
</evidence>
<dbReference type="RefSeq" id="WP_158759824.1">
    <property type="nucleotide sequence ID" value="NZ_CP046910.1"/>
</dbReference>
<dbReference type="OrthoDB" id="8522166at2"/>